<proteinExistence type="predicted"/>
<dbReference type="SUPFAM" id="SSF53335">
    <property type="entry name" value="S-adenosyl-L-methionine-dependent methyltransferases"/>
    <property type="match status" value="1"/>
</dbReference>
<organism evidence="2 3">
    <name type="scientific">Brucella anthropi</name>
    <name type="common">Ochrobactrum anthropi</name>
    <dbReference type="NCBI Taxonomy" id="529"/>
    <lineage>
        <taxon>Bacteria</taxon>
        <taxon>Pseudomonadati</taxon>
        <taxon>Pseudomonadota</taxon>
        <taxon>Alphaproteobacteria</taxon>
        <taxon>Hyphomicrobiales</taxon>
        <taxon>Brucellaceae</taxon>
        <taxon>Brucella/Ochrobactrum group</taxon>
        <taxon>Brucella</taxon>
    </lineage>
</organism>
<dbReference type="AlphaFoldDB" id="A0A6L3Z8H5"/>
<gene>
    <name evidence="2" type="ORF">F9L04_07705</name>
</gene>
<dbReference type="GO" id="GO:0032259">
    <property type="term" value="P:methylation"/>
    <property type="evidence" value="ECO:0007669"/>
    <property type="project" value="UniProtKB-KW"/>
</dbReference>
<dbReference type="InterPro" id="IPR029063">
    <property type="entry name" value="SAM-dependent_MTases_sf"/>
</dbReference>
<dbReference type="GeneID" id="61317251"/>
<dbReference type="Proteomes" id="UP000481876">
    <property type="component" value="Unassembled WGS sequence"/>
</dbReference>
<reference evidence="2 3" key="1">
    <citation type="submission" date="2019-09" db="EMBL/GenBank/DDBJ databases">
        <title>Taxonomic organization of the family Brucellaceae based on a phylogenomic approach.</title>
        <authorList>
            <person name="Leclercq S."/>
            <person name="Cloeckaert A."/>
            <person name="Zygmunt M.S."/>
        </authorList>
    </citation>
    <scope>NUCLEOTIDE SEQUENCE [LARGE SCALE GENOMIC DNA]</scope>
    <source>
        <strain evidence="2 3">LMG 3313</strain>
    </source>
</reference>
<keyword evidence="2" id="KW-0808">Transferase</keyword>
<keyword evidence="2" id="KW-0489">Methyltransferase</keyword>
<dbReference type="CDD" id="cd02440">
    <property type="entry name" value="AdoMet_MTases"/>
    <property type="match status" value="1"/>
</dbReference>
<sequence length="218" mass="25062">MSRVAEIREKLGKVHIDTPYYAGVDNPNHLGIFWNTDSLFRRMFDQLDLTNVVELACGHGRHTAQIVNRAGRITVIDINKENIDVCRKRFSQNSNVFYSVNNGVDLREIKTETVTALFCYDAMVHFEASDVIGYLSEIARIMRPGGRALLHYSNCEDFPEGTYEDEPHWRNFFSEKLMRHFANRAGFRLIDTQITPWPPTAVTQPRIDAVTLLEKSQP</sequence>
<accession>A0A6L3Z8H5</accession>
<evidence type="ECO:0000259" key="1">
    <source>
        <dbReference type="Pfam" id="PF13649"/>
    </source>
</evidence>
<protein>
    <submittedName>
        <fullName evidence="2">Class I SAM-dependent methyltransferase</fullName>
    </submittedName>
</protein>
<dbReference type="Gene3D" id="3.40.50.150">
    <property type="entry name" value="Vaccinia Virus protein VP39"/>
    <property type="match status" value="1"/>
</dbReference>
<feature type="domain" description="Methyltransferase" evidence="1">
    <location>
        <begin position="52"/>
        <end position="146"/>
    </location>
</feature>
<dbReference type="RefSeq" id="WP_029924922.1">
    <property type="nucleotide sequence ID" value="NZ_CP064063.1"/>
</dbReference>
<name>A0A6L3Z8H5_BRUAN</name>
<evidence type="ECO:0000313" key="3">
    <source>
        <dbReference type="Proteomes" id="UP000481876"/>
    </source>
</evidence>
<dbReference type="EMBL" id="WBWS01000006">
    <property type="protein sequence ID" value="KAB2772186.1"/>
    <property type="molecule type" value="Genomic_DNA"/>
</dbReference>
<dbReference type="InterPro" id="IPR041698">
    <property type="entry name" value="Methyltransf_25"/>
</dbReference>
<dbReference type="GO" id="GO:0008168">
    <property type="term" value="F:methyltransferase activity"/>
    <property type="evidence" value="ECO:0007669"/>
    <property type="project" value="UniProtKB-KW"/>
</dbReference>
<evidence type="ECO:0000313" key="2">
    <source>
        <dbReference type="EMBL" id="KAB2772186.1"/>
    </source>
</evidence>
<dbReference type="Pfam" id="PF13649">
    <property type="entry name" value="Methyltransf_25"/>
    <property type="match status" value="1"/>
</dbReference>
<comment type="caution">
    <text evidence="2">The sequence shown here is derived from an EMBL/GenBank/DDBJ whole genome shotgun (WGS) entry which is preliminary data.</text>
</comment>